<dbReference type="InterPro" id="IPR021257">
    <property type="entry name" value="DUF2809"/>
</dbReference>
<feature type="transmembrane region" description="Helical" evidence="2">
    <location>
        <begin position="80"/>
        <end position="104"/>
    </location>
</feature>
<proteinExistence type="predicted"/>
<keyword evidence="2" id="KW-0472">Membrane</keyword>
<evidence type="ECO:0000256" key="1">
    <source>
        <dbReference type="SAM" id="MobiDB-lite"/>
    </source>
</evidence>
<comment type="caution">
    <text evidence="3">The sequence shown here is derived from an EMBL/GenBank/DDBJ whole genome shotgun (WGS) entry which is preliminary data.</text>
</comment>
<keyword evidence="2" id="KW-1133">Transmembrane helix</keyword>
<feature type="compositionally biased region" description="Basic and acidic residues" evidence="1">
    <location>
        <begin position="160"/>
        <end position="174"/>
    </location>
</feature>
<gene>
    <name evidence="3" type="ORF">BJ978_000628</name>
</gene>
<evidence type="ECO:0008006" key="5">
    <source>
        <dbReference type="Google" id="ProtNLM"/>
    </source>
</evidence>
<evidence type="ECO:0000313" key="3">
    <source>
        <dbReference type="EMBL" id="MCP2369952.1"/>
    </source>
</evidence>
<dbReference type="AlphaFoldDB" id="A0A9X2GWG9"/>
<reference evidence="3" key="1">
    <citation type="submission" date="2022-06" db="EMBL/GenBank/DDBJ databases">
        <title>Sequencing the genomes of 1000 actinobacteria strains.</title>
        <authorList>
            <person name="Klenk H.-P."/>
        </authorList>
    </citation>
    <scope>NUCLEOTIDE SEQUENCE</scope>
    <source>
        <strain evidence="3">DSM 22016</strain>
    </source>
</reference>
<feature type="transmembrane region" description="Helical" evidence="2">
    <location>
        <begin position="28"/>
        <end position="46"/>
    </location>
</feature>
<sequence length="198" mass="20163">MTPRSVGARPGEAHADGSRADRARAVRVRCAIAAVVVLLAGLALQLPDRTVAIDLAGSALYASLVGLIVAIASPRLSGPAVALIGFGVSTAVELLQLTGIPAALVAAVPPLRLVFGSSFDALDLVGYAVGAVLLLFVHGAALRSARSSTRRATGRSVGRAAERSDQRTDQHAARSAEPAPGPARSDERDPGPAGEREP</sequence>
<dbReference type="Proteomes" id="UP001139722">
    <property type="component" value="Unassembled WGS sequence"/>
</dbReference>
<feature type="transmembrane region" description="Helical" evidence="2">
    <location>
        <begin position="52"/>
        <end position="73"/>
    </location>
</feature>
<feature type="transmembrane region" description="Helical" evidence="2">
    <location>
        <begin position="124"/>
        <end position="142"/>
    </location>
</feature>
<accession>A0A9X2GWG9</accession>
<name>A0A9X2GWG9_9MICO</name>
<dbReference type="RefSeq" id="WP_197738287.1">
    <property type="nucleotide sequence ID" value="NZ_JAMZDY010000001.1"/>
</dbReference>
<protein>
    <recommendedName>
        <fullName evidence="5">DUF2809 domain-containing protein</fullName>
    </recommendedName>
</protein>
<keyword evidence="2" id="KW-0812">Transmembrane</keyword>
<evidence type="ECO:0000313" key="4">
    <source>
        <dbReference type="Proteomes" id="UP001139722"/>
    </source>
</evidence>
<dbReference type="Pfam" id="PF10990">
    <property type="entry name" value="DUF2809"/>
    <property type="match status" value="1"/>
</dbReference>
<organism evidence="3 4">
    <name type="scientific">Agromyces terreus</name>
    <dbReference type="NCBI Taxonomy" id="424795"/>
    <lineage>
        <taxon>Bacteria</taxon>
        <taxon>Bacillati</taxon>
        <taxon>Actinomycetota</taxon>
        <taxon>Actinomycetes</taxon>
        <taxon>Micrococcales</taxon>
        <taxon>Microbacteriaceae</taxon>
        <taxon>Agromyces</taxon>
    </lineage>
</organism>
<evidence type="ECO:0000256" key="2">
    <source>
        <dbReference type="SAM" id="Phobius"/>
    </source>
</evidence>
<feature type="compositionally biased region" description="Basic and acidic residues" evidence="1">
    <location>
        <begin position="184"/>
        <end position="198"/>
    </location>
</feature>
<feature type="region of interest" description="Disordered" evidence="1">
    <location>
        <begin position="148"/>
        <end position="198"/>
    </location>
</feature>
<keyword evidence="4" id="KW-1185">Reference proteome</keyword>
<dbReference type="EMBL" id="JAMZDY010000001">
    <property type="protein sequence ID" value="MCP2369952.1"/>
    <property type="molecule type" value="Genomic_DNA"/>
</dbReference>